<organism evidence="12 13">
    <name type="scientific">Rotaria magnacalcarata</name>
    <dbReference type="NCBI Taxonomy" id="392030"/>
    <lineage>
        <taxon>Eukaryota</taxon>
        <taxon>Metazoa</taxon>
        <taxon>Spiralia</taxon>
        <taxon>Gnathifera</taxon>
        <taxon>Rotifera</taxon>
        <taxon>Eurotatoria</taxon>
        <taxon>Bdelloidea</taxon>
        <taxon>Philodinida</taxon>
        <taxon>Philodinidae</taxon>
        <taxon>Rotaria</taxon>
    </lineage>
</organism>
<dbReference type="GO" id="GO:0004725">
    <property type="term" value="F:protein tyrosine phosphatase activity"/>
    <property type="evidence" value="ECO:0007669"/>
    <property type="project" value="UniProtKB-EC"/>
</dbReference>
<feature type="compositionally biased region" description="Low complexity" evidence="9">
    <location>
        <begin position="1057"/>
        <end position="1073"/>
    </location>
</feature>
<dbReference type="GO" id="GO:0005737">
    <property type="term" value="C:cytoplasm"/>
    <property type="evidence" value="ECO:0007669"/>
    <property type="project" value="TreeGrafter"/>
</dbReference>
<keyword evidence="4" id="KW-0498">Mitosis</keyword>
<keyword evidence="7" id="KW-0131">Cell cycle</keyword>
<evidence type="ECO:0000256" key="2">
    <source>
        <dbReference type="ARBA" id="ARBA00013064"/>
    </source>
</evidence>
<feature type="region of interest" description="Disordered" evidence="9">
    <location>
        <begin position="1057"/>
        <end position="1084"/>
    </location>
</feature>
<name>A0A819SWW6_9BILA</name>
<feature type="domain" description="Protein kinase" evidence="10">
    <location>
        <begin position="1081"/>
        <end position="1372"/>
    </location>
</feature>
<dbReference type="Pfam" id="PF00581">
    <property type="entry name" value="Rhodanese"/>
    <property type="match status" value="1"/>
</dbReference>
<feature type="domain" description="Rhodanese" evidence="11">
    <location>
        <begin position="384"/>
        <end position="493"/>
    </location>
</feature>
<comment type="similarity">
    <text evidence="1">Belongs to the MPI phosphatase family.</text>
</comment>
<feature type="compositionally biased region" description="Basic and acidic residues" evidence="9">
    <location>
        <begin position="1074"/>
        <end position="1084"/>
    </location>
</feature>
<dbReference type="GO" id="GO:0110032">
    <property type="term" value="P:positive regulation of G2/MI transition of meiotic cell cycle"/>
    <property type="evidence" value="ECO:0007669"/>
    <property type="project" value="TreeGrafter"/>
</dbReference>
<evidence type="ECO:0000259" key="10">
    <source>
        <dbReference type="PROSITE" id="PS50011"/>
    </source>
</evidence>
<feature type="region of interest" description="Disordered" evidence="9">
    <location>
        <begin position="192"/>
        <end position="224"/>
    </location>
</feature>
<dbReference type="PANTHER" id="PTHR10828:SF17">
    <property type="entry name" value="PROTEIN-TYROSINE-PHOSPHATASE"/>
    <property type="match status" value="1"/>
</dbReference>
<dbReference type="Pfam" id="PF00069">
    <property type="entry name" value="Pkinase"/>
    <property type="match status" value="1"/>
</dbReference>
<evidence type="ECO:0000256" key="4">
    <source>
        <dbReference type="ARBA" id="ARBA00022776"/>
    </source>
</evidence>
<dbReference type="InterPro" id="IPR036873">
    <property type="entry name" value="Rhodanese-like_dom_sf"/>
</dbReference>
<dbReference type="InterPro" id="IPR001763">
    <property type="entry name" value="Rhodanese-like_dom"/>
</dbReference>
<evidence type="ECO:0000313" key="12">
    <source>
        <dbReference type="EMBL" id="CAF4068898.1"/>
    </source>
</evidence>
<dbReference type="Gene3D" id="1.10.510.10">
    <property type="entry name" value="Transferase(Phosphotransferase) domain 1"/>
    <property type="match status" value="1"/>
</dbReference>
<dbReference type="GO" id="GO:0005634">
    <property type="term" value="C:nucleus"/>
    <property type="evidence" value="ECO:0007669"/>
    <property type="project" value="TreeGrafter"/>
</dbReference>
<dbReference type="EMBL" id="CAJOBG010003548">
    <property type="protein sequence ID" value="CAF4068898.1"/>
    <property type="molecule type" value="Genomic_DNA"/>
</dbReference>
<dbReference type="SUPFAM" id="SSF56112">
    <property type="entry name" value="Protein kinase-like (PK-like)"/>
    <property type="match status" value="1"/>
</dbReference>
<dbReference type="GO" id="GO:0000086">
    <property type="term" value="P:G2/M transition of mitotic cell cycle"/>
    <property type="evidence" value="ECO:0007669"/>
    <property type="project" value="TreeGrafter"/>
</dbReference>
<evidence type="ECO:0000256" key="7">
    <source>
        <dbReference type="ARBA" id="ARBA00023306"/>
    </source>
</evidence>
<evidence type="ECO:0000256" key="5">
    <source>
        <dbReference type="ARBA" id="ARBA00022801"/>
    </source>
</evidence>
<dbReference type="EC" id="3.1.3.48" evidence="2"/>
<accession>A0A819SWW6</accession>
<protein>
    <recommendedName>
        <fullName evidence="2">protein-tyrosine-phosphatase</fullName>
        <ecNumber evidence="2">3.1.3.48</ecNumber>
    </recommendedName>
</protein>
<evidence type="ECO:0000256" key="3">
    <source>
        <dbReference type="ARBA" id="ARBA00022618"/>
    </source>
</evidence>
<dbReference type="GO" id="GO:0004672">
    <property type="term" value="F:protein kinase activity"/>
    <property type="evidence" value="ECO:0007669"/>
    <property type="project" value="InterPro"/>
</dbReference>
<evidence type="ECO:0000256" key="1">
    <source>
        <dbReference type="ARBA" id="ARBA00011065"/>
    </source>
</evidence>
<dbReference type="InterPro" id="IPR036691">
    <property type="entry name" value="Endo/exonu/phosph_ase_sf"/>
</dbReference>
<dbReference type="InterPro" id="IPR011009">
    <property type="entry name" value="Kinase-like_dom_sf"/>
</dbReference>
<dbReference type="SUPFAM" id="SSF56219">
    <property type="entry name" value="DNase I-like"/>
    <property type="match status" value="1"/>
</dbReference>
<keyword evidence="3" id="KW-0132">Cell division</keyword>
<sequence length="1372" mass="160273">MSAEYTSKTRIIPCPIDLPMNTRHQLANEYFPNNSNYIRLISYNILANGYASSTGAGENIYPYCSQDYLQHDYRKPLVLKEILGYHADIISLQECDITFYERELSLILKANGYLGDFQIKSDRVREGEAIFYRTDRFIFINSHSIRISEYLRDAEHLENIHHRCSLVSAINANLLERNTALKPASLHLNKRQPLAIQNNNKKVRSNESCHSMQTRSQSSSDSHSDHLVNFFDKTLSTVTPNPVRNRQRRCKQLPLCLSDNEKNMPVLTNYLHDYFHSLKRNYNEDENSENCRSTKRTKIDDDNDKENNLFIKRSRRGVGLIRSFTEPDEEQIKASVELGSNRDLIGDRSRSHLLPRCTSRKHPDLACISPETLIDVLQNVYASEIEILQVIDCRYPYEYEGGHVQWAKNLYTRSQIHNEYFLKPSELNDSSKRILFIFHCEFSSERAPSLLRFFRSEDRNIHEQSYPQFHCPEIYLLEGGYKAFYEYSNQFCVPNQYRTMTDINYQEEYRQYRFETKQCAKFTGANERTGGGRRTRTLTFRTCLSFSSQPNPPRLSNIRYDLRFIESPPNDLYPSYNLTVNPIKALEWSENSVLAYVTTVRLFDYDHHIFQYRRYPCQYFYTDEIQLFNSNESFSQCSYNTTTNNYEYSFQLHLDSRHCSLSLLNITNIYVGWNLKGRENNPDCSFDINTPHNILQTPYTISELITLQCKLLLACNHSKLNLEQFLSTYVKIVYGASLDLQIPYCSLEKSLSHAIDTNFAQTNDFLQQLIALMKQNSVAKREDEQIKRETNMATGDHVIDASKLLEFVLLLAKEQTKQLTEVEITKRLFYSSEVEKEKMKRMRTNYEQSSSSTIKTQESGKDYLLFYNRYVRHNIQLFNINLLLKQNNNVTDKTIDDIKTYFDLNSLDDAMNEAEVQEKFDNLINHLFVKMNDSTSLKYLNSSRQGPQSDTRPDCTFLYKNVNVNLNERLGCMQDFVVCLGELKAPNVSLNEKAIGQICSYLTDVLITQNRQNIYGFLTNFELLKFIQVQRAPNLNEYNYFQTEDFEMFNSSKKSAATSSQTKNKKSAATSSEKNNKKTTEPEKRSFNKGTWINFIRFLTMDYNFYEYELLNINPLDDLLGKQFNIRTKLGHGLTSMISRHQGYSDQFLNEVQKIQQLSKPDPRKFSLFFENIFCSSPTGNFLCFKNKLERLQSLSLVESKQLIDIIQYLYKCRIIHRDIRPRNLMMDTSSGHLKLIDFGFAISFKNHEITKKLPIEGSITFAGLELLEFYSKSSCNSALSAGYNYERTFDLKCSINNIMYMNDSYLKKQLRSIQESTSAGEKPLKSFEIWKTVKQDNGDYLNLLNLIDEFNESTTFNDLKKKLEKLVFFRD</sequence>
<dbReference type="InterPro" id="IPR000719">
    <property type="entry name" value="Prot_kinase_dom"/>
</dbReference>
<gene>
    <name evidence="12" type="ORF">OVN521_LOCUS19072</name>
</gene>
<dbReference type="FunFam" id="3.40.250.10:FF:000021">
    <property type="entry name" value="M-phase inducer phosphatase cdc-25.2"/>
    <property type="match status" value="1"/>
</dbReference>
<dbReference type="Gene3D" id="3.40.250.10">
    <property type="entry name" value="Rhodanese-like domain"/>
    <property type="match status" value="1"/>
</dbReference>
<comment type="catalytic activity">
    <reaction evidence="8">
        <text>O-phospho-L-tyrosyl-[protein] + H2O = L-tyrosyl-[protein] + phosphate</text>
        <dbReference type="Rhea" id="RHEA:10684"/>
        <dbReference type="Rhea" id="RHEA-COMP:10136"/>
        <dbReference type="Rhea" id="RHEA-COMP:20101"/>
        <dbReference type="ChEBI" id="CHEBI:15377"/>
        <dbReference type="ChEBI" id="CHEBI:43474"/>
        <dbReference type="ChEBI" id="CHEBI:46858"/>
        <dbReference type="ChEBI" id="CHEBI:61978"/>
        <dbReference type="EC" id="3.1.3.48"/>
    </reaction>
</comment>
<evidence type="ECO:0000256" key="6">
    <source>
        <dbReference type="ARBA" id="ARBA00022912"/>
    </source>
</evidence>
<evidence type="ECO:0000313" key="13">
    <source>
        <dbReference type="Proteomes" id="UP000663866"/>
    </source>
</evidence>
<dbReference type="PROSITE" id="PS50011">
    <property type="entry name" value="PROTEIN_KINASE_DOM"/>
    <property type="match status" value="1"/>
</dbReference>
<dbReference type="Proteomes" id="UP000663866">
    <property type="component" value="Unassembled WGS sequence"/>
</dbReference>
<keyword evidence="6" id="KW-0904">Protein phosphatase</keyword>
<dbReference type="InterPro" id="IPR008266">
    <property type="entry name" value="Tyr_kinase_AS"/>
</dbReference>
<dbReference type="SMART" id="SM00450">
    <property type="entry name" value="RHOD"/>
    <property type="match status" value="1"/>
</dbReference>
<evidence type="ECO:0000256" key="8">
    <source>
        <dbReference type="ARBA" id="ARBA00051722"/>
    </source>
</evidence>
<dbReference type="PROSITE" id="PS00109">
    <property type="entry name" value="PROTEIN_KINASE_TYR"/>
    <property type="match status" value="1"/>
</dbReference>
<dbReference type="GO" id="GO:0010971">
    <property type="term" value="P:positive regulation of G2/M transition of mitotic cell cycle"/>
    <property type="evidence" value="ECO:0007669"/>
    <property type="project" value="TreeGrafter"/>
</dbReference>
<dbReference type="PANTHER" id="PTHR10828">
    <property type="entry name" value="M-PHASE INDUCER PHOSPHATASE DUAL SPECIFICITY PHOSPHATASE CDC25"/>
    <property type="match status" value="1"/>
</dbReference>
<comment type="caution">
    <text evidence="12">The sequence shown here is derived from an EMBL/GenBank/DDBJ whole genome shotgun (WGS) entry which is preliminary data.</text>
</comment>
<dbReference type="SMART" id="SM00220">
    <property type="entry name" value="S_TKc"/>
    <property type="match status" value="1"/>
</dbReference>
<dbReference type="SUPFAM" id="SSF52821">
    <property type="entry name" value="Rhodanese/Cell cycle control phosphatase"/>
    <property type="match status" value="1"/>
</dbReference>
<reference evidence="12" key="1">
    <citation type="submission" date="2021-02" db="EMBL/GenBank/DDBJ databases">
        <authorList>
            <person name="Nowell W R."/>
        </authorList>
    </citation>
    <scope>NUCLEOTIDE SEQUENCE</scope>
</reference>
<evidence type="ECO:0000259" key="11">
    <source>
        <dbReference type="PROSITE" id="PS50206"/>
    </source>
</evidence>
<keyword evidence="13" id="KW-1185">Reference proteome</keyword>
<evidence type="ECO:0000256" key="9">
    <source>
        <dbReference type="SAM" id="MobiDB-lite"/>
    </source>
</evidence>
<feature type="compositionally biased region" description="Low complexity" evidence="9">
    <location>
        <begin position="208"/>
        <end position="221"/>
    </location>
</feature>
<dbReference type="PROSITE" id="PS50206">
    <property type="entry name" value="RHODANESE_3"/>
    <property type="match status" value="1"/>
</dbReference>
<keyword evidence="5" id="KW-0378">Hydrolase</keyword>
<dbReference type="GO" id="GO:0005524">
    <property type="term" value="F:ATP binding"/>
    <property type="evidence" value="ECO:0007669"/>
    <property type="project" value="InterPro"/>
</dbReference>
<dbReference type="GO" id="GO:0051301">
    <property type="term" value="P:cell division"/>
    <property type="evidence" value="ECO:0007669"/>
    <property type="project" value="UniProtKB-KW"/>
</dbReference>
<dbReference type="Gene3D" id="3.60.10.10">
    <property type="entry name" value="Endonuclease/exonuclease/phosphatase"/>
    <property type="match status" value="1"/>
</dbReference>
<proteinExistence type="inferred from homology"/>